<evidence type="ECO:0000313" key="2">
    <source>
        <dbReference type="EMBL" id="MDH0657370.1"/>
    </source>
</evidence>
<dbReference type="EMBL" id="JAOCDR010000053">
    <property type="protein sequence ID" value="MDH0657370.1"/>
    <property type="molecule type" value="Genomic_DNA"/>
</dbReference>
<dbReference type="Pfam" id="PF03466">
    <property type="entry name" value="LysR_substrate"/>
    <property type="match status" value="1"/>
</dbReference>
<evidence type="ECO:0000313" key="3">
    <source>
        <dbReference type="Proteomes" id="UP001161099"/>
    </source>
</evidence>
<protein>
    <submittedName>
        <fullName evidence="2">LysR substrate-binding domain-containing protein</fullName>
    </submittedName>
</protein>
<evidence type="ECO:0000259" key="1">
    <source>
        <dbReference type="Pfam" id="PF03466"/>
    </source>
</evidence>
<dbReference type="Gene3D" id="3.40.190.290">
    <property type="match status" value="1"/>
</dbReference>
<reference evidence="2" key="1">
    <citation type="submission" date="2022-09" db="EMBL/GenBank/DDBJ databases">
        <title>Intensive care unit water sources are persistently colonized with multi-drug resistant bacteria and are the site of extensive horizontal gene transfer of antibiotic resistance genes.</title>
        <authorList>
            <person name="Diorio-Toth L."/>
        </authorList>
    </citation>
    <scope>NUCLEOTIDE SEQUENCE</scope>
    <source>
        <strain evidence="2">GD03851</strain>
    </source>
</reference>
<proteinExistence type="predicted"/>
<dbReference type="AlphaFoldDB" id="A0AA42LJ96"/>
<dbReference type="InterPro" id="IPR005119">
    <property type="entry name" value="LysR_subst-bd"/>
</dbReference>
<name>A0AA42LJ96_ACIJO</name>
<feature type="domain" description="LysR substrate-binding" evidence="1">
    <location>
        <begin position="8"/>
        <end position="62"/>
    </location>
</feature>
<sequence>MWWTWTAKLPELIIHNDLKEGRLVKVIPNWEPKPELIQLAYTSRRGLLPSVKALIDFLVTAFEKD</sequence>
<dbReference type="Proteomes" id="UP001161099">
    <property type="component" value="Unassembled WGS sequence"/>
</dbReference>
<dbReference type="SUPFAM" id="SSF53850">
    <property type="entry name" value="Periplasmic binding protein-like II"/>
    <property type="match status" value="1"/>
</dbReference>
<organism evidence="2 3">
    <name type="scientific">Acinetobacter johnsonii</name>
    <dbReference type="NCBI Taxonomy" id="40214"/>
    <lineage>
        <taxon>Bacteria</taxon>
        <taxon>Pseudomonadati</taxon>
        <taxon>Pseudomonadota</taxon>
        <taxon>Gammaproteobacteria</taxon>
        <taxon>Moraxellales</taxon>
        <taxon>Moraxellaceae</taxon>
        <taxon>Acinetobacter</taxon>
    </lineage>
</organism>
<gene>
    <name evidence="2" type="ORF">N5D11_14845</name>
</gene>
<comment type="caution">
    <text evidence="2">The sequence shown here is derived from an EMBL/GenBank/DDBJ whole genome shotgun (WGS) entry which is preliminary data.</text>
</comment>
<accession>A0AA42LJ96</accession>